<dbReference type="CDD" id="cd09176">
    <property type="entry name" value="PLDc_unchar6"/>
    <property type="match status" value="1"/>
</dbReference>
<organism evidence="2 3">
    <name type="scientific">Aureispira anguillae</name>
    <dbReference type="NCBI Taxonomy" id="2864201"/>
    <lineage>
        <taxon>Bacteria</taxon>
        <taxon>Pseudomonadati</taxon>
        <taxon>Bacteroidota</taxon>
        <taxon>Saprospiria</taxon>
        <taxon>Saprospirales</taxon>
        <taxon>Saprospiraceae</taxon>
        <taxon>Aureispira</taxon>
    </lineage>
</organism>
<dbReference type="Gene3D" id="3.30.870.10">
    <property type="entry name" value="Endonuclease Chain A"/>
    <property type="match status" value="1"/>
</dbReference>
<protein>
    <submittedName>
        <fullName evidence="2">Phospholipase D family protein</fullName>
    </submittedName>
</protein>
<accession>A0A915YE79</accession>
<dbReference type="KEGG" id="aup:AsAng_0022060"/>
<dbReference type="Pfam" id="PF13091">
    <property type="entry name" value="PLDc_2"/>
    <property type="match status" value="1"/>
</dbReference>
<evidence type="ECO:0000313" key="2">
    <source>
        <dbReference type="EMBL" id="BDS11492.1"/>
    </source>
</evidence>
<name>A0A915YE79_9BACT</name>
<dbReference type="InterPro" id="IPR025202">
    <property type="entry name" value="PLD-like_dom"/>
</dbReference>
<reference evidence="2" key="1">
    <citation type="submission" date="2022-09" db="EMBL/GenBank/DDBJ databases">
        <title>Aureispira anguillicida sp. nov., isolated from Leptocephalus of Japanese eel Anguilla japonica.</title>
        <authorList>
            <person name="Yuasa K."/>
            <person name="Mekata T."/>
            <person name="Ikunari K."/>
        </authorList>
    </citation>
    <scope>NUCLEOTIDE SEQUENCE</scope>
    <source>
        <strain evidence="2">EL160426</strain>
    </source>
</reference>
<gene>
    <name evidence="2" type="ORF">AsAng_0022060</name>
</gene>
<dbReference type="SUPFAM" id="SSF56024">
    <property type="entry name" value="Phospholipase D/nuclease"/>
    <property type="match status" value="1"/>
</dbReference>
<keyword evidence="3" id="KW-1185">Reference proteome</keyword>
<evidence type="ECO:0000259" key="1">
    <source>
        <dbReference type="Pfam" id="PF13091"/>
    </source>
</evidence>
<dbReference type="Proteomes" id="UP001060919">
    <property type="component" value="Chromosome"/>
</dbReference>
<proteinExistence type="predicted"/>
<evidence type="ECO:0000313" key="3">
    <source>
        <dbReference type="Proteomes" id="UP001060919"/>
    </source>
</evidence>
<sequence length="281" mass="32806">MEELTIISLELESLIEKIEFYKSSGKVFDSWDVYNHVDMPKNFESKTYGPLFTTYNDIVSRLKGYDKKTFSSLKKLKLSPPLLREDVDNNYNHYDYYLYTSEHLIEILFETKKAKKILDKFLNSKEKISTQQGVEFVAEDSLNSAIIGIIKEARSFITLIAPYIKLHERIKDALLLKLKVPALSLVVVFGKNEQDKSKSLSTSDKTFLNKFPKLSLYYKNRLHAKCYFNEKEVLLTSMNLYDYSQNNNIEFGVLIKKEINPSLYDEVITYFKDVIENSIKQ</sequence>
<dbReference type="RefSeq" id="WP_264792665.1">
    <property type="nucleotide sequence ID" value="NZ_AP026867.1"/>
</dbReference>
<dbReference type="AlphaFoldDB" id="A0A915YE79"/>
<feature type="domain" description="Phospholipase D-like" evidence="1">
    <location>
        <begin position="147"/>
        <end position="273"/>
    </location>
</feature>
<dbReference type="EMBL" id="AP026867">
    <property type="protein sequence ID" value="BDS11492.1"/>
    <property type="molecule type" value="Genomic_DNA"/>
</dbReference>
<dbReference type="InterPro" id="IPR059166">
    <property type="entry name" value="PLD-like_cat"/>
</dbReference>